<reference evidence="2 3" key="1">
    <citation type="journal article" date="2018" name="Nat. Ecol. Evol.">
        <title>Pezizomycetes genomes reveal the molecular basis of ectomycorrhizal truffle lifestyle.</title>
        <authorList>
            <person name="Murat C."/>
            <person name="Payen T."/>
            <person name="Noel B."/>
            <person name="Kuo A."/>
            <person name="Morin E."/>
            <person name="Chen J."/>
            <person name="Kohler A."/>
            <person name="Krizsan K."/>
            <person name="Balestrini R."/>
            <person name="Da Silva C."/>
            <person name="Montanini B."/>
            <person name="Hainaut M."/>
            <person name="Levati E."/>
            <person name="Barry K.W."/>
            <person name="Belfiori B."/>
            <person name="Cichocki N."/>
            <person name="Clum A."/>
            <person name="Dockter R.B."/>
            <person name="Fauchery L."/>
            <person name="Guy J."/>
            <person name="Iotti M."/>
            <person name="Le Tacon F."/>
            <person name="Lindquist E.A."/>
            <person name="Lipzen A."/>
            <person name="Malagnac F."/>
            <person name="Mello A."/>
            <person name="Molinier V."/>
            <person name="Miyauchi S."/>
            <person name="Poulain J."/>
            <person name="Riccioni C."/>
            <person name="Rubini A."/>
            <person name="Sitrit Y."/>
            <person name="Splivallo R."/>
            <person name="Traeger S."/>
            <person name="Wang M."/>
            <person name="Zifcakova L."/>
            <person name="Wipf D."/>
            <person name="Zambonelli A."/>
            <person name="Paolocci F."/>
            <person name="Nowrousian M."/>
            <person name="Ottonello S."/>
            <person name="Baldrian P."/>
            <person name="Spatafora J.W."/>
            <person name="Henrissat B."/>
            <person name="Nagy L.G."/>
            <person name="Aury J.M."/>
            <person name="Wincker P."/>
            <person name="Grigoriev I.V."/>
            <person name="Bonfante P."/>
            <person name="Martin F.M."/>
        </authorList>
    </citation>
    <scope>NUCLEOTIDE SEQUENCE [LARGE SCALE GENOMIC DNA]</scope>
    <source>
        <strain evidence="2 3">120613-1</strain>
    </source>
</reference>
<keyword evidence="3" id="KW-1185">Reference proteome</keyword>
<protein>
    <submittedName>
        <fullName evidence="2">Uncharacterized protein</fullName>
    </submittedName>
</protein>
<evidence type="ECO:0000313" key="2">
    <source>
        <dbReference type="EMBL" id="RPA92285.1"/>
    </source>
</evidence>
<dbReference type="EMBL" id="ML120477">
    <property type="protein sequence ID" value="RPA92285.1"/>
    <property type="molecule type" value="Genomic_DNA"/>
</dbReference>
<evidence type="ECO:0000256" key="1">
    <source>
        <dbReference type="SAM" id="Coils"/>
    </source>
</evidence>
<keyword evidence="1" id="KW-0175">Coiled coil</keyword>
<sequence length="61" mass="7089">MVYDIATNKEMKAHIERTVTASEQRTGDKLENLKLEMENLKLLTKSELDNLRLAMELAIRK</sequence>
<proteinExistence type="predicted"/>
<feature type="coiled-coil region" evidence="1">
    <location>
        <begin position="23"/>
        <end position="50"/>
    </location>
</feature>
<gene>
    <name evidence="2" type="ORF">L873DRAFT_1817940</name>
</gene>
<dbReference type="AlphaFoldDB" id="A0A3N4J2A7"/>
<organism evidence="2 3">
    <name type="scientific">Choiromyces venosus 120613-1</name>
    <dbReference type="NCBI Taxonomy" id="1336337"/>
    <lineage>
        <taxon>Eukaryota</taxon>
        <taxon>Fungi</taxon>
        <taxon>Dikarya</taxon>
        <taxon>Ascomycota</taxon>
        <taxon>Pezizomycotina</taxon>
        <taxon>Pezizomycetes</taxon>
        <taxon>Pezizales</taxon>
        <taxon>Tuberaceae</taxon>
        <taxon>Choiromyces</taxon>
    </lineage>
</organism>
<evidence type="ECO:0000313" key="3">
    <source>
        <dbReference type="Proteomes" id="UP000276215"/>
    </source>
</evidence>
<accession>A0A3N4J2A7</accession>
<name>A0A3N4J2A7_9PEZI</name>
<dbReference type="Proteomes" id="UP000276215">
    <property type="component" value="Unassembled WGS sequence"/>
</dbReference>